<evidence type="ECO:0000313" key="3">
    <source>
        <dbReference type="Proteomes" id="UP001469553"/>
    </source>
</evidence>
<feature type="transmembrane region" description="Helical" evidence="1">
    <location>
        <begin position="132"/>
        <end position="153"/>
    </location>
</feature>
<name>A0ABV1AAV9_9TELE</name>
<accession>A0ABV1AAV9</accession>
<evidence type="ECO:0000313" key="2">
    <source>
        <dbReference type="EMBL" id="MEQ2315330.1"/>
    </source>
</evidence>
<protein>
    <submittedName>
        <fullName evidence="2">CUB and sushi domain-containing protein 2</fullName>
    </submittedName>
</protein>
<organism evidence="2 3">
    <name type="scientific">Ameca splendens</name>
    <dbReference type="NCBI Taxonomy" id="208324"/>
    <lineage>
        <taxon>Eukaryota</taxon>
        <taxon>Metazoa</taxon>
        <taxon>Chordata</taxon>
        <taxon>Craniata</taxon>
        <taxon>Vertebrata</taxon>
        <taxon>Euteleostomi</taxon>
        <taxon>Actinopterygii</taxon>
        <taxon>Neopterygii</taxon>
        <taxon>Teleostei</taxon>
        <taxon>Neoteleostei</taxon>
        <taxon>Acanthomorphata</taxon>
        <taxon>Ovalentaria</taxon>
        <taxon>Atherinomorphae</taxon>
        <taxon>Cyprinodontiformes</taxon>
        <taxon>Goodeidae</taxon>
        <taxon>Ameca</taxon>
    </lineage>
</organism>
<proteinExistence type="predicted"/>
<keyword evidence="1" id="KW-0812">Transmembrane</keyword>
<comment type="caution">
    <text evidence="2">The sequence shown here is derived from an EMBL/GenBank/DDBJ whole genome shotgun (WGS) entry which is preliminary data.</text>
</comment>
<keyword evidence="3" id="KW-1185">Reference proteome</keyword>
<sequence>MQNRGAAGSTSTAVFLNFRVCAVSRPRHFCPMGTMGVTHVALFTRIYKREEAQLLLQVHQIRGPVEIFVNKFKIDNWALDGHVSYISSSNSFVYQGFVRGKGFGQFGLQRLESLDPSRDNPGYNFASNSSSVAAAILVPFIAMIIAGFALYLYKHRRRPKVPFNGYVGHENTNGRATFENPMYDRNIQPTDIMANETEFTVSTVCTAV</sequence>
<reference evidence="2 3" key="1">
    <citation type="submission" date="2021-06" db="EMBL/GenBank/DDBJ databases">
        <authorList>
            <person name="Palmer J.M."/>
        </authorList>
    </citation>
    <scope>NUCLEOTIDE SEQUENCE [LARGE SCALE GENOMIC DNA]</scope>
    <source>
        <strain evidence="2 3">AS_MEX2019</strain>
        <tissue evidence="2">Muscle</tissue>
    </source>
</reference>
<keyword evidence="1" id="KW-1133">Transmembrane helix</keyword>
<evidence type="ECO:0000256" key="1">
    <source>
        <dbReference type="SAM" id="Phobius"/>
    </source>
</evidence>
<dbReference type="Proteomes" id="UP001469553">
    <property type="component" value="Unassembled WGS sequence"/>
</dbReference>
<keyword evidence="1" id="KW-0472">Membrane</keyword>
<gene>
    <name evidence="2" type="primary">CSMD2_5</name>
    <name evidence="2" type="ORF">AMECASPLE_021223</name>
</gene>
<dbReference type="EMBL" id="JAHRIP010086457">
    <property type="protein sequence ID" value="MEQ2315330.1"/>
    <property type="molecule type" value="Genomic_DNA"/>
</dbReference>